<evidence type="ECO:0000313" key="3">
    <source>
        <dbReference type="Proteomes" id="UP001191082"/>
    </source>
</evidence>
<gene>
    <name evidence="2" type="ORF">FGK64_02850</name>
</gene>
<evidence type="ECO:0000259" key="1">
    <source>
        <dbReference type="PROSITE" id="PS50943"/>
    </source>
</evidence>
<dbReference type="EMBL" id="VCPC01000001">
    <property type="protein sequence ID" value="TMV14932.1"/>
    <property type="molecule type" value="Genomic_DNA"/>
</dbReference>
<reference evidence="2 3" key="1">
    <citation type="submission" date="2019-05" db="EMBL/GenBank/DDBJ databases">
        <title>Marivita sp. nov. isolated from sea sediment.</title>
        <authorList>
            <person name="Kim W."/>
        </authorList>
    </citation>
    <scope>NUCLEOTIDE SEQUENCE [LARGE SCALE GENOMIC DNA]</scope>
    <source>
        <strain evidence="2 3">CAU 1492</strain>
    </source>
</reference>
<comment type="caution">
    <text evidence="2">The sequence shown here is derived from an EMBL/GenBank/DDBJ whole genome shotgun (WGS) entry which is preliminary data.</text>
</comment>
<dbReference type="Proteomes" id="UP001191082">
    <property type="component" value="Unassembled WGS sequence"/>
</dbReference>
<sequence length="85" mass="9312">MAGTLHSKQYRDVIAALVSARKSAGLSQAALAEQLGRPPSFVAKVELAERRLDVVEFYYWARAVSDDPTELICNVLGLLPDSMPH</sequence>
<name>A0ABY2XD26_9RHOB</name>
<dbReference type="Gene3D" id="1.10.260.40">
    <property type="entry name" value="lambda repressor-like DNA-binding domains"/>
    <property type="match status" value="1"/>
</dbReference>
<feature type="domain" description="HTH cro/C1-type" evidence="1">
    <location>
        <begin position="17"/>
        <end position="54"/>
    </location>
</feature>
<keyword evidence="3" id="KW-1185">Reference proteome</keyword>
<dbReference type="SUPFAM" id="SSF47413">
    <property type="entry name" value="lambda repressor-like DNA-binding domains"/>
    <property type="match status" value="1"/>
</dbReference>
<protein>
    <submittedName>
        <fullName evidence="2">Helix-turn-helix transcriptional regulator</fullName>
    </submittedName>
</protein>
<dbReference type="CDD" id="cd00093">
    <property type="entry name" value="HTH_XRE"/>
    <property type="match status" value="1"/>
</dbReference>
<organism evidence="2 3">
    <name type="scientific">Arenibacterium halophilum</name>
    <dbReference type="NCBI Taxonomy" id="2583821"/>
    <lineage>
        <taxon>Bacteria</taxon>
        <taxon>Pseudomonadati</taxon>
        <taxon>Pseudomonadota</taxon>
        <taxon>Alphaproteobacteria</taxon>
        <taxon>Rhodobacterales</taxon>
        <taxon>Paracoccaceae</taxon>
        <taxon>Arenibacterium</taxon>
    </lineage>
</organism>
<dbReference type="InterPro" id="IPR010982">
    <property type="entry name" value="Lambda_DNA-bd_dom_sf"/>
</dbReference>
<proteinExistence type="predicted"/>
<dbReference type="PROSITE" id="PS50943">
    <property type="entry name" value="HTH_CROC1"/>
    <property type="match status" value="1"/>
</dbReference>
<dbReference type="InterPro" id="IPR001387">
    <property type="entry name" value="Cro/C1-type_HTH"/>
</dbReference>
<accession>A0ABY2XD26</accession>
<evidence type="ECO:0000313" key="2">
    <source>
        <dbReference type="EMBL" id="TMV14932.1"/>
    </source>
</evidence>